<proteinExistence type="predicted"/>
<dbReference type="Proteomes" id="UP000823388">
    <property type="component" value="Chromosome 2N"/>
</dbReference>
<gene>
    <name evidence="2" type="ORF">PVAP13_2NG640601</name>
</gene>
<comment type="caution">
    <text evidence="2">The sequence shown here is derived from an EMBL/GenBank/DDBJ whole genome shotgun (WGS) entry which is preliminary data.</text>
</comment>
<dbReference type="AlphaFoldDB" id="A0A8T0VWE9"/>
<dbReference type="InterPro" id="IPR026960">
    <property type="entry name" value="RVT-Znf"/>
</dbReference>
<evidence type="ECO:0000313" key="3">
    <source>
        <dbReference type="Proteomes" id="UP000823388"/>
    </source>
</evidence>
<feature type="domain" description="Reverse transcriptase zinc-binding" evidence="1">
    <location>
        <begin position="2"/>
        <end position="40"/>
    </location>
</feature>
<sequence length="143" mass="16783">MTVDNLSRRGVIKPLECQFCLDHESVNHLFFECVVAQYIWKLFHSFSGVMISSYLDLASKWPCEKKFALTNSISAGILWGLWLTRNDFVFNHQAWKSMKTVIRRIWLIMVDWKPMYQGDLAQGMDRWRSFLEEALKMPLALGC</sequence>
<dbReference type="Pfam" id="PF13966">
    <property type="entry name" value="zf-RVT"/>
    <property type="match status" value="1"/>
</dbReference>
<reference evidence="2" key="1">
    <citation type="submission" date="2020-05" db="EMBL/GenBank/DDBJ databases">
        <title>WGS assembly of Panicum virgatum.</title>
        <authorList>
            <person name="Lovell J.T."/>
            <person name="Jenkins J."/>
            <person name="Shu S."/>
            <person name="Juenger T.E."/>
            <person name="Schmutz J."/>
        </authorList>
    </citation>
    <scope>NUCLEOTIDE SEQUENCE</scope>
    <source>
        <strain evidence="2">AP13</strain>
    </source>
</reference>
<organism evidence="2 3">
    <name type="scientific">Panicum virgatum</name>
    <name type="common">Blackwell switchgrass</name>
    <dbReference type="NCBI Taxonomy" id="38727"/>
    <lineage>
        <taxon>Eukaryota</taxon>
        <taxon>Viridiplantae</taxon>
        <taxon>Streptophyta</taxon>
        <taxon>Embryophyta</taxon>
        <taxon>Tracheophyta</taxon>
        <taxon>Spermatophyta</taxon>
        <taxon>Magnoliopsida</taxon>
        <taxon>Liliopsida</taxon>
        <taxon>Poales</taxon>
        <taxon>Poaceae</taxon>
        <taxon>PACMAD clade</taxon>
        <taxon>Panicoideae</taxon>
        <taxon>Panicodae</taxon>
        <taxon>Paniceae</taxon>
        <taxon>Panicinae</taxon>
        <taxon>Panicum</taxon>
        <taxon>Panicum sect. Hiantes</taxon>
    </lineage>
</organism>
<evidence type="ECO:0000313" key="2">
    <source>
        <dbReference type="EMBL" id="KAG2638797.1"/>
    </source>
</evidence>
<name>A0A8T0VWE9_PANVG</name>
<evidence type="ECO:0000259" key="1">
    <source>
        <dbReference type="Pfam" id="PF13966"/>
    </source>
</evidence>
<dbReference type="EMBL" id="CM029040">
    <property type="protein sequence ID" value="KAG2638797.1"/>
    <property type="molecule type" value="Genomic_DNA"/>
</dbReference>
<accession>A0A8T0VWE9</accession>
<keyword evidence="3" id="KW-1185">Reference proteome</keyword>
<protein>
    <recommendedName>
        <fullName evidence="1">Reverse transcriptase zinc-binding domain-containing protein</fullName>
    </recommendedName>
</protein>